<dbReference type="EC" id="1.8.4.12" evidence="5"/>
<dbReference type="Pfam" id="PF01641">
    <property type="entry name" value="SelR"/>
    <property type="match status" value="1"/>
</dbReference>
<comment type="similarity">
    <text evidence="1 5">Belongs to the MsrB Met sulfoxide reductase family.</text>
</comment>
<dbReference type="PANTHER" id="PTHR46081:SF8">
    <property type="entry name" value="PEPTIDE METHIONINE SULFOXIDE REDUCTASE 2"/>
    <property type="match status" value="1"/>
</dbReference>
<evidence type="ECO:0000256" key="4">
    <source>
        <dbReference type="ARBA" id="ARBA00023002"/>
    </source>
</evidence>
<dbReference type="Gene3D" id="2.170.150.20">
    <property type="entry name" value="Peptide methionine sulfoxide reductase"/>
    <property type="match status" value="1"/>
</dbReference>
<dbReference type="PANTHER" id="PTHR46081">
    <property type="entry name" value="PEPTIDE METHIONINE SULFOXIDE REDUCTASE 2"/>
    <property type="match status" value="1"/>
</dbReference>
<dbReference type="GO" id="GO:0030091">
    <property type="term" value="P:protein repair"/>
    <property type="evidence" value="ECO:0007669"/>
    <property type="project" value="InterPro"/>
</dbReference>
<evidence type="ECO:0000259" key="6">
    <source>
        <dbReference type="PROSITE" id="PS51790"/>
    </source>
</evidence>
<organism evidence="7 8">
    <name type="scientific">Candida viswanathii</name>
    <dbReference type="NCBI Taxonomy" id="5486"/>
    <lineage>
        <taxon>Eukaryota</taxon>
        <taxon>Fungi</taxon>
        <taxon>Dikarya</taxon>
        <taxon>Ascomycota</taxon>
        <taxon>Saccharomycotina</taxon>
        <taxon>Pichiomycetes</taxon>
        <taxon>Debaryomycetaceae</taxon>
        <taxon>Candida/Lodderomyces clade</taxon>
        <taxon>Candida</taxon>
    </lineage>
</organism>
<gene>
    <name evidence="7" type="primary">MSRB2_0</name>
    <name evidence="7" type="ORF">Cantr_04999</name>
</gene>
<keyword evidence="4 5" id="KW-0560">Oxidoreductase</keyword>
<sequence length="159" mass="17938">MFRSVLIKQPFIRFSPTRTIQRAMSKSESEWKAVLTPAQFRVLRQGGTEAPYVGEYTDTPASDVGYYECAGCHAPLYKANTKFKAHCGWPAFYEALPGAIKVYRDESHGMVREEMRCATCDGHLGHIFKGEGYQTPTDERHCVNSISIKFNPEDPKPKA</sequence>
<dbReference type="NCBIfam" id="TIGR00357">
    <property type="entry name" value="peptide-methionine (R)-S-oxide reductase MsrB"/>
    <property type="match status" value="1"/>
</dbReference>
<dbReference type="EMBL" id="QLNQ01000029">
    <property type="protein sequence ID" value="RCK56244.1"/>
    <property type="molecule type" value="Genomic_DNA"/>
</dbReference>
<evidence type="ECO:0000256" key="3">
    <source>
        <dbReference type="ARBA" id="ARBA00022833"/>
    </source>
</evidence>
<dbReference type="GO" id="GO:0033743">
    <property type="term" value="F:peptide-methionine (R)-S-oxide reductase activity"/>
    <property type="evidence" value="ECO:0007669"/>
    <property type="project" value="UniProtKB-EC"/>
</dbReference>
<feature type="domain" description="MsrB" evidence="6">
    <location>
        <begin position="28"/>
        <end position="153"/>
    </location>
</feature>
<dbReference type="Proteomes" id="UP000253472">
    <property type="component" value="Unassembled WGS sequence"/>
</dbReference>
<dbReference type="OrthoDB" id="44061at2759"/>
<dbReference type="GO" id="GO:0006979">
    <property type="term" value="P:response to oxidative stress"/>
    <property type="evidence" value="ECO:0007669"/>
    <property type="project" value="InterPro"/>
</dbReference>
<evidence type="ECO:0000313" key="7">
    <source>
        <dbReference type="EMBL" id="RCK56244.1"/>
    </source>
</evidence>
<keyword evidence="8" id="KW-1185">Reference proteome</keyword>
<protein>
    <recommendedName>
        <fullName evidence="5">Peptide-methionine (R)-S-oxide reductase</fullName>
        <ecNumber evidence="5">1.8.4.12</ecNumber>
    </recommendedName>
</protein>
<dbReference type="SUPFAM" id="SSF51316">
    <property type="entry name" value="Mss4-like"/>
    <property type="match status" value="1"/>
</dbReference>
<keyword evidence="2 5" id="KW-0479">Metal-binding</keyword>
<accession>A0A367XRH7</accession>
<proteinExistence type="inferred from homology"/>
<dbReference type="InterPro" id="IPR028427">
    <property type="entry name" value="Met_Sox_Rdtase_MsrB"/>
</dbReference>
<reference evidence="7 8" key="1">
    <citation type="submission" date="2018-06" db="EMBL/GenBank/DDBJ databases">
        <title>Whole genome sequencing of Candida tropicalis (genome annotated by CSBL at Korea University).</title>
        <authorList>
            <person name="Ahn J."/>
        </authorList>
    </citation>
    <scope>NUCLEOTIDE SEQUENCE [LARGE SCALE GENOMIC DNA]</scope>
    <source>
        <strain evidence="7 8">ATCC 20962</strain>
    </source>
</reference>
<dbReference type="STRING" id="5486.A0A367XRH7"/>
<dbReference type="InterPro" id="IPR011057">
    <property type="entry name" value="Mss4-like_sf"/>
</dbReference>
<dbReference type="InterPro" id="IPR002579">
    <property type="entry name" value="Met_Sox_Rdtase_MsrB_dom"/>
</dbReference>
<dbReference type="AlphaFoldDB" id="A0A367XRH7"/>
<dbReference type="PROSITE" id="PS51790">
    <property type="entry name" value="MSRB"/>
    <property type="match status" value="1"/>
</dbReference>
<dbReference type="GO" id="GO:0046872">
    <property type="term" value="F:metal ion binding"/>
    <property type="evidence" value="ECO:0007669"/>
    <property type="project" value="UniProtKB-KW"/>
</dbReference>
<comment type="caution">
    <text evidence="7">The sequence shown here is derived from an EMBL/GenBank/DDBJ whole genome shotgun (WGS) entry which is preliminary data.</text>
</comment>
<evidence type="ECO:0000256" key="2">
    <source>
        <dbReference type="ARBA" id="ARBA00022723"/>
    </source>
</evidence>
<comment type="catalytic activity">
    <reaction evidence="5">
        <text>L-methionyl-[protein] + [thioredoxin]-disulfide + H2O = L-methionyl-(R)-S-oxide-[protein] + [thioredoxin]-dithiol</text>
        <dbReference type="Rhea" id="RHEA:24164"/>
        <dbReference type="Rhea" id="RHEA-COMP:10698"/>
        <dbReference type="Rhea" id="RHEA-COMP:10700"/>
        <dbReference type="Rhea" id="RHEA-COMP:12313"/>
        <dbReference type="Rhea" id="RHEA-COMP:12314"/>
        <dbReference type="ChEBI" id="CHEBI:15377"/>
        <dbReference type="ChEBI" id="CHEBI:16044"/>
        <dbReference type="ChEBI" id="CHEBI:29950"/>
        <dbReference type="ChEBI" id="CHEBI:45764"/>
        <dbReference type="ChEBI" id="CHEBI:50058"/>
        <dbReference type="EC" id="1.8.4.12"/>
    </reaction>
</comment>
<keyword evidence="3 5" id="KW-0862">Zinc</keyword>
<evidence type="ECO:0000256" key="1">
    <source>
        <dbReference type="ARBA" id="ARBA00007174"/>
    </source>
</evidence>
<evidence type="ECO:0000256" key="5">
    <source>
        <dbReference type="RuleBase" id="RU365044"/>
    </source>
</evidence>
<evidence type="ECO:0000313" key="8">
    <source>
        <dbReference type="Proteomes" id="UP000253472"/>
    </source>
</evidence>
<comment type="cofactor">
    <cofactor evidence="5">
        <name>Zn(2+)</name>
        <dbReference type="ChEBI" id="CHEBI:29105"/>
    </cofactor>
    <text evidence="5">Binds 1 zinc ion per subunit.</text>
</comment>
<name>A0A367XRH7_9ASCO</name>